<dbReference type="Gene3D" id="3.30.1370.110">
    <property type="match status" value="1"/>
</dbReference>
<dbReference type="Proteomes" id="UP001140453">
    <property type="component" value="Unassembled WGS sequence"/>
</dbReference>
<evidence type="ECO:0000313" key="3">
    <source>
        <dbReference type="Proteomes" id="UP001140453"/>
    </source>
</evidence>
<evidence type="ECO:0000259" key="1">
    <source>
        <dbReference type="PROSITE" id="PS50828"/>
    </source>
</evidence>
<comment type="caution">
    <text evidence="2">The sequence shown here is derived from an EMBL/GenBank/DDBJ whole genome shotgun (WGS) entry which is preliminary data.</text>
</comment>
<feature type="domain" description="Smr" evidence="1">
    <location>
        <begin position="349"/>
        <end position="432"/>
    </location>
</feature>
<dbReference type="InterPro" id="IPR036063">
    <property type="entry name" value="Smr_dom_sf"/>
</dbReference>
<dbReference type="AlphaFoldDB" id="A0A9W8YWI3"/>
<accession>A0A9W8YWI3</accession>
<dbReference type="InterPro" id="IPR052772">
    <property type="entry name" value="Endo/PolyKinase_Domain-Protein"/>
</dbReference>
<proteinExistence type="predicted"/>
<dbReference type="PANTHER" id="PTHR46535">
    <property type="entry name" value="NEDD4-BINDING PROTEIN 2"/>
    <property type="match status" value="1"/>
</dbReference>
<sequence length="432" mass="47614">MVMGDDVSPGSGDVDVLTTTLIEEFRTRLDDTLVIAILSDFDLTQQYDEAHAILEGLAQNVTAEEASVFHEAGLEPTDETTSSRNAAGLSGVEWHDTTGASHATTDSAWLHSETSSNIDWSHCLSEQFESLDLPKDVDVAALDEDGKVAELKLMFAELNEVDLKLTLKKVKGDFTKACEELLNLQFLEENDRQAKEKDKGKNRLDVDYRLAPIDLSEREDASNVGPTKSSRLVRRNSLPRIITSQNVGEKNPISAPISPVIKPTDWQTVRPKKKTYNELATEAAASRAFANQTMEAAYSAYRRGKSDALYRPVAGVLAEQAKERRARARLLEQEQHEAFVDRTASADSIDLHGVPVADGVQIALDRTQSWWVALGENRVKKAREQGFVVVTGLGIHSSSGVSRLRQEVGAALKREGWRVRVETGQFVVTGKT</sequence>
<organism evidence="2 3">
    <name type="scientific">Gnomoniopsis smithogilvyi</name>
    <dbReference type="NCBI Taxonomy" id="1191159"/>
    <lineage>
        <taxon>Eukaryota</taxon>
        <taxon>Fungi</taxon>
        <taxon>Dikarya</taxon>
        <taxon>Ascomycota</taxon>
        <taxon>Pezizomycotina</taxon>
        <taxon>Sordariomycetes</taxon>
        <taxon>Sordariomycetidae</taxon>
        <taxon>Diaporthales</taxon>
        <taxon>Gnomoniaceae</taxon>
        <taxon>Gnomoniopsis</taxon>
    </lineage>
</organism>
<protein>
    <recommendedName>
        <fullName evidence="1">Smr domain-containing protein</fullName>
    </recommendedName>
</protein>
<evidence type="ECO:0000313" key="2">
    <source>
        <dbReference type="EMBL" id="KAJ4393121.1"/>
    </source>
</evidence>
<dbReference type="PROSITE" id="PS50828">
    <property type="entry name" value="SMR"/>
    <property type="match status" value="1"/>
</dbReference>
<dbReference type="PANTHER" id="PTHR46535:SF1">
    <property type="entry name" value="NEDD4-BINDING PROTEIN 2"/>
    <property type="match status" value="1"/>
</dbReference>
<dbReference type="SUPFAM" id="SSF160443">
    <property type="entry name" value="SMR domain-like"/>
    <property type="match status" value="1"/>
</dbReference>
<dbReference type="EMBL" id="JAPEVB010000002">
    <property type="protein sequence ID" value="KAJ4393121.1"/>
    <property type="molecule type" value="Genomic_DNA"/>
</dbReference>
<dbReference type="OrthoDB" id="4080456at2759"/>
<name>A0A9W8YWI3_9PEZI</name>
<keyword evidence="3" id="KW-1185">Reference proteome</keyword>
<dbReference type="GO" id="GO:0004519">
    <property type="term" value="F:endonuclease activity"/>
    <property type="evidence" value="ECO:0007669"/>
    <property type="project" value="TreeGrafter"/>
</dbReference>
<dbReference type="InterPro" id="IPR002625">
    <property type="entry name" value="Smr_dom"/>
</dbReference>
<dbReference type="CDD" id="cd14279">
    <property type="entry name" value="CUE"/>
    <property type="match status" value="1"/>
</dbReference>
<reference evidence="2" key="1">
    <citation type="submission" date="2022-10" db="EMBL/GenBank/DDBJ databases">
        <title>Tapping the CABI collections for fungal endophytes: first genome assemblies for Collariella, Neodidymelliopsis, Ascochyta clinopodiicola, Didymella pomorum, Didymosphaeria variabile, Neocosmospora piperis and Neocucurbitaria cava.</title>
        <authorList>
            <person name="Hill R."/>
        </authorList>
    </citation>
    <scope>NUCLEOTIDE SEQUENCE</scope>
    <source>
        <strain evidence="2">IMI 355082</strain>
    </source>
</reference>
<gene>
    <name evidence="2" type="ORF">N0V93_002328</name>
</gene>
<dbReference type="GO" id="GO:0005634">
    <property type="term" value="C:nucleus"/>
    <property type="evidence" value="ECO:0007669"/>
    <property type="project" value="TreeGrafter"/>
</dbReference>